<dbReference type="SUPFAM" id="SSF53448">
    <property type="entry name" value="Nucleotide-diphospho-sugar transferases"/>
    <property type="match status" value="2"/>
</dbReference>
<proteinExistence type="inferred from homology"/>
<evidence type="ECO:0000256" key="7">
    <source>
        <dbReference type="ARBA" id="ARBA00023034"/>
    </source>
</evidence>
<accession>A0A5E4N6C1</accession>
<protein>
    <recommendedName>
        <fullName evidence="10">Hexosyltransferase</fullName>
        <ecNumber evidence="10">2.4.1.-</ecNumber>
    </recommendedName>
</protein>
<sequence>MATSTTADHQHNHYYGRPASVQAARLQHPYKSAAKKLRYAAMVGGGAGKKKSSGNCRRRRLTHVLTGIVLGLFVGYAFGGGSYERLRLYAGCGSGNRGGDRPSEAVLRPLQHHTAERVLQQPASGDPASAAATKKDSYKQPATGAGPPESLLFVGVMTANRYLATRAAAVHSTWARRVPGRVMFYTSEKSVQPPGVADLPLVRLPTVDDSYPPQKKSFLMLQHMWDHYGSAYEWFMRADDDLYVRPDRLAALLRSVDSRKPVFIGQAGRGNQEEFGLLSLEYDENFCMGGPGVIMSRETLARVVPHIKHCLKNLFTTHEDVELGRCVQKYAGVSCTWSYEMQTILYHNSSGRDAFTGNLKQKEVHRAITLHPVKQHDHMYRIHNYMKGLELRDIQQKKILLHRDVRAMIDQLQQPDGGVGRSRRPAAEFHLTENSKLFTYGPGSPNYLGDPDLLGLPPGLNKYRARKAADVIKWDFISKAWFSDTDPNPRRRIDSYSKEGLDDVIREVMDLINKFSKQRGRVIDFKEVFYGYHRINPVYGVDYMLDMLLMYKKYRGKKMTVPVRRHAYLQQQFTGFEVREVLDGSELEWKRPDEAYEIAAAEDDGTGPYKDMADNGMLRVDGQPVPVGSPAKRLPDRVRLKTVHFILPLFNRLATFDRFMGNYESVCLANDERVTLTVVPFGRATVDRAVAVAAGLMAKYPGASITVLPDLGDPFARALALHAGADRVGPPPDDLLLFVDVDMLWTTALIERVRLNTVRGRSAYFPIVYSEYDPVVVYGRPTSPNHFLVNQDTGYWRQFGFGIVSVYKSDLTATGGFNTTIRGWGNEDVDLFDKFVRTRPAIVFRAADPDLVHVYHPVDCDPKLPESKACMCTNTRFETYGNVDQFANIIYKNREKLYKFASEQMNSSIKSAAAVPPIR</sequence>
<comment type="subcellular location">
    <subcellularLocation>
        <location evidence="1 10">Golgi apparatus</location>
        <location evidence="1 10">Golgi stack membrane</location>
        <topology evidence="1 10">Single-pass type II membrane protein</topology>
    </subcellularLocation>
</comment>
<dbReference type="Pfam" id="PF05679">
    <property type="entry name" value="CHGN"/>
    <property type="match status" value="1"/>
</dbReference>
<dbReference type="Gene3D" id="3.90.550.50">
    <property type="match status" value="1"/>
</dbReference>
<evidence type="ECO:0000256" key="11">
    <source>
        <dbReference type="SAM" id="MobiDB-lite"/>
    </source>
</evidence>
<dbReference type="InterPro" id="IPR008428">
    <property type="entry name" value="Chond_GalNAc"/>
</dbReference>
<evidence type="ECO:0000256" key="3">
    <source>
        <dbReference type="ARBA" id="ARBA00022679"/>
    </source>
</evidence>
<keyword evidence="6 10" id="KW-1133">Transmembrane helix</keyword>
<dbReference type="Proteomes" id="UP000325440">
    <property type="component" value="Unassembled WGS sequence"/>
</dbReference>
<evidence type="ECO:0000313" key="13">
    <source>
        <dbReference type="Proteomes" id="UP000325440"/>
    </source>
</evidence>
<dbReference type="AlphaFoldDB" id="A0A5E4N6C1"/>
<keyword evidence="13" id="KW-1185">Reference proteome</keyword>
<evidence type="ECO:0000256" key="2">
    <source>
        <dbReference type="ARBA" id="ARBA00009239"/>
    </source>
</evidence>
<organism evidence="12 13">
    <name type="scientific">Cinara cedri</name>
    <dbReference type="NCBI Taxonomy" id="506608"/>
    <lineage>
        <taxon>Eukaryota</taxon>
        <taxon>Metazoa</taxon>
        <taxon>Ecdysozoa</taxon>
        <taxon>Arthropoda</taxon>
        <taxon>Hexapoda</taxon>
        <taxon>Insecta</taxon>
        <taxon>Pterygota</taxon>
        <taxon>Neoptera</taxon>
        <taxon>Paraneoptera</taxon>
        <taxon>Hemiptera</taxon>
        <taxon>Sternorrhyncha</taxon>
        <taxon>Aphidomorpha</taxon>
        <taxon>Aphidoidea</taxon>
        <taxon>Aphididae</taxon>
        <taxon>Lachninae</taxon>
        <taxon>Cinara</taxon>
    </lineage>
</organism>
<dbReference type="GO" id="GO:0047238">
    <property type="term" value="F:glucuronosyl-N-acetylgalactosaminyl-proteoglycan 4-beta-N-acetylgalactosaminyltransferase activity"/>
    <property type="evidence" value="ECO:0007669"/>
    <property type="project" value="TreeGrafter"/>
</dbReference>
<evidence type="ECO:0000256" key="5">
    <source>
        <dbReference type="ARBA" id="ARBA00022968"/>
    </source>
</evidence>
<dbReference type="PANTHER" id="PTHR12369">
    <property type="entry name" value="CHONDROITIN SYNTHASE"/>
    <property type="match status" value="1"/>
</dbReference>
<keyword evidence="8 10" id="KW-0472">Membrane</keyword>
<dbReference type="FunFam" id="3.90.550.50:FF:000004">
    <property type="entry name" value="Hexosyltransferase"/>
    <property type="match status" value="1"/>
</dbReference>
<keyword evidence="5 10" id="KW-0735">Signal-anchor</keyword>
<dbReference type="InterPro" id="IPR029044">
    <property type="entry name" value="Nucleotide-diphossugar_trans"/>
</dbReference>
<keyword evidence="3 10" id="KW-0808">Transferase</keyword>
<evidence type="ECO:0000256" key="6">
    <source>
        <dbReference type="ARBA" id="ARBA00022989"/>
    </source>
</evidence>
<evidence type="ECO:0000256" key="8">
    <source>
        <dbReference type="ARBA" id="ARBA00023136"/>
    </source>
</evidence>
<dbReference type="InterPro" id="IPR051227">
    <property type="entry name" value="CS_glycosyltransferase"/>
</dbReference>
<evidence type="ECO:0000256" key="1">
    <source>
        <dbReference type="ARBA" id="ARBA00004447"/>
    </source>
</evidence>
<dbReference type="EC" id="2.4.1.-" evidence="10"/>
<reference evidence="12 13" key="1">
    <citation type="submission" date="2019-08" db="EMBL/GenBank/DDBJ databases">
        <authorList>
            <person name="Alioto T."/>
            <person name="Alioto T."/>
            <person name="Gomez Garrido J."/>
        </authorList>
    </citation>
    <scope>NUCLEOTIDE SEQUENCE [LARGE SCALE GENOMIC DNA]</scope>
</reference>
<dbReference type="GO" id="GO:0032580">
    <property type="term" value="C:Golgi cisterna membrane"/>
    <property type="evidence" value="ECO:0007669"/>
    <property type="project" value="UniProtKB-SubCell"/>
</dbReference>
<name>A0A5E4N6C1_9HEMI</name>
<gene>
    <name evidence="12" type="ORF">CINCED_3A016083</name>
</gene>
<dbReference type="Gene3D" id="3.90.550.10">
    <property type="entry name" value="Spore Coat Polysaccharide Biosynthesis Protein SpsA, Chain A"/>
    <property type="match status" value="1"/>
</dbReference>
<evidence type="ECO:0000256" key="4">
    <source>
        <dbReference type="ARBA" id="ARBA00022692"/>
    </source>
</evidence>
<feature type="region of interest" description="Disordered" evidence="11">
    <location>
        <begin position="115"/>
        <end position="143"/>
    </location>
</feature>
<evidence type="ECO:0000313" key="12">
    <source>
        <dbReference type="EMBL" id="VVC40254.1"/>
    </source>
</evidence>
<comment type="similarity">
    <text evidence="2 10">Belongs to the chondroitin N-acetylgalactosaminyltransferase family.</text>
</comment>
<evidence type="ECO:0000256" key="9">
    <source>
        <dbReference type="ARBA" id="ARBA00023180"/>
    </source>
</evidence>
<evidence type="ECO:0000256" key="10">
    <source>
        <dbReference type="RuleBase" id="RU364016"/>
    </source>
</evidence>
<feature type="transmembrane region" description="Helical" evidence="10">
    <location>
        <begin position="61"/>
        <end position="79"/>
    </location>
</feature>
<dbReference type="PANTHER" id="PTHR12369:SF11">
    <property type="entry name" value="HEXOSYLTRANSFERASE"/>
    <property type="match status" value="1"/>
</dbReference>
<keyword evidence="7 10" id="KW-0333">Golgi apparatus</keyword>
<dbReference type="EMBL" id="CABPRJ010001902">
    <property type="protein sequence ID" value="VVC40254.1"/>
    <property type="molecule type" value="Genomic_DNA"/>
</dbReference>
<keyword evidence="4 10" id="KW-0812">Transmembrane</keyword>
<dbReference type="OrthoDB" id="431432at2759"/>
<keyword evidence="9" id="KW-0325">Glycoprotein</keyword>